<name>A0A7G9S0R3_9FIRM</name>
<dbReference type="PROSITE" id="PS00589">
    <property type="entry name" value="PTS_HPR_SER"/>
    <property type="match status" value="1"/>
</dbReference>
<comment type="subcellular location">
    <subcellularLocation>
        <location evidence="2">Cytoplasm</location>
    </subcellularLocation>
</comment>
<dbReference type="RefSeq" id="WP_187534639.1">
    <property type="nucleotide sequence ID" value="NZ_CBCSHU010000006.1"/>
</dbReference>
<dbReference type="GO" id="GO:0009401">
    <property type="term" value="P:phosphoenolpyruvate-dependent sugar phosphotransferase system"/>
    <property type="evidence" value="ECO:0007669"/>
    <property type="project" value="UniProtKB-KW"/>
</dbReference>
<keyword evidence="4" id="KW-0963">Cytoplasm</keyword>
<dbReference type="PROSITE" id="PS51350">
    <property type="entry name" value="PTS_HPR_DOM"/>
    <property type="match status" value="1"/>
</dbReference>
<dbReference type="KEGG" id="eio:H9L01_03460"/>
<dbReference type="Gene3D" id="3.30.1340.10">
    <property type="entry name" value="HPr-like"/>
    <property type="match status" value="1"/>
</dbReference>
<dbReference type="GO" id="GO:0005737">
    <property type="term" value="C:cytoplasm"/>
    <property type="evidence" value="ECO:0007669"/>
    <property type="project" value="UniProtKB-SubCell"/>
</dbReference>
<dbReference type="Pfam" id="PF00381">
    <property type="entry name" value="PTS-HPr"/>
    <property type="match status" value="1"/>
</dbReference>
<comment type="function">
    <text evidence="1">General (non sugar-specific) component of the phosphoenolpyruvate-dependent sugar phosphotransferase system (sugar PTS). This major carbohydrate active-transport system catalyzes the phosphorylation of incoming sugar substrates concomitantly with their translocation across the cell membrane. The phosphoryl group from phosphoenolpyruvate (PEP) is transferred to the phosphoryl carrier protein HPr by enzyme I. Phospho-HPr then transfers it to the PTS EIIA domain.</text>
</comment>
<dbReference type="InterPro" id="IPR001020">
    <property type="entry name" value="PTS_HPr_His_P_site"/>
</dbReference>
<keyword evidence="5" id="KW-0598">Phosphotransferase system</keyword>
<evidence type="ECO:0000313" key="8">
    <source>
        <dbReference type="Proteomes" id="UP000515928"/>
    </source>
</evidence>
<proteinExistence type="predicted"/>
<sequence length="88" mass="9397">MNEITVTVIDPVGLHARPATVAVNAASKFKSEIKISYKGKAVNMKSIMGVMSLGIPTQSEIVISAEGEDQEEAVKTIEEVLRAQKVVA</sequence>
<dbReference type="SUPFAM" id="SSF55594">
    <property type="entry name" value="HPr-like"/>
    <property type="match status" value="1"/>
</dbReference>
<dbReference type="InterPro" id="IPR000032">
    <property type="entry name" value="HPr-like"/>
</dbReference>
<evidence type="ECO:0000256" key="4">
    <source>
        <dbReference type="ARBA" id="ARBA00022490"/>
    </source>
</evidence>
<evidence type="ECO:0000313" key="7">
    <source>
        <dbReference type="EMBL" id="QNN61438.1"/>
    </source>
</evidence>
<dbReference type="NCBIfam" id="TIGR01003">
    <property type="entry name" value="PTS_HPr_family"/>
    <property type="match status" value="1"/>
</dbReference>
<organism evidence="7 8">
    <name type="scientific">Erysipelothrix inopinata</name>
    <dbReference type="NCBI Taxonomy" id="225084"/>
    <lineage>
        <taxon>Bacteria</taxon>
        <taxon>Bacillati</taxon>
        <taxon>Bacillota</taxon>
        <taxon>Erysipelotrichia</taxon>
        <taxon>Erysipelotrichales</taxon>
        <taxon>Erysipelotrichaceae</taxon>
        <taxon>Erysipelothrix</taxon>
    </lineage>
</organism>
<dbReference type="PANTHER" id="PTHR33705">
    <property type="entry name" value="PHOSPHOCARRIER PROTEIN HPR"/>
    <property type="match status" value="1"/>
</dbReference>
<dbReference type="PRINTS" id="PR00107">
    <property type="entry name" value="PHOSPHOCPHPR"/>
</dbReference>
<accession>A0A7G9S0R3</accession>
<dbReference type="Proteomes" id="UP000515928">
    <property type="component" value="Chromosome"/>
</dbReference>
<keyword evidence="8" id="KW-1185">Reference proteome</keyword>
<dbReference type="EMBL" id="CP060715">
    <property type="protein sequence ID" value="QNN61438.1"/>
    <property type="molecule type" value="Genomic_DNA"/>
</dbReference>
<dbReference type="InterPro" id="IPR050399">
    <property type="entry name" value="HPr"/>
</dbReference>
<dbReference type="InterPro" id="IPR035895">
    <property type="entry name" value="HPr-like_sf"/>
</dbReference>
<reference evidence="7 8" key="1">
    <citation type="submission" date="2020-08" db="EMBL/GenBank/DDBJ databases">
        <title>Genome sequence of Erysipelothrix inopinata DSM 15511T.</title>
        <authorList>
            <person name="Hyun D.-W."/>
            <person name="Bae J.-W."/>
        </authorList>
    </citation>
    <scope>NUCLEOTIDE SEQUENCE [LARGE SCALE GENOMIC DNA]</scope>
    <source>
        <strain evidence="7 8">DSM 15511</strain>
    </source>
</reference>
<dbReference type="InterPro" id="IPR002114">
    <property type="entry name" value="PTS_HPr_Ser_P_site"/>
</dbReference>
<dbReference type="PROSITE" id="PS00369">
    <property type="entry name" value="PTS_HPR_HIS"/>
    <property type="match status" value="1"/>
</dbReference>
<evidence type="ECO:0000256" key="2">
    <source>
        <dbReference type="ARBA" id="ARBA00004496"/>
    </source>
</evidence>
<gene>
    <name evidence="7" type="ORF">H9L01_03460</name>
</gene>
<dbReference type="AlphaFoldDB" id="A0A7G9S0R3"/>
<feature type="domain" description="HPr" evidence="6">
    <location>
        <begin position="1"/>
        <end position="88"/>
    </location>
</feature>
<evidence type="ECO:0000256" key="3">
    <source>
        <dbReference type="ARBA" id="ARBA00020422"/>
    </source>
</evidence>
<evidence type="ECO:0000256" key="5">
    <source>
        <dbReference type="ARBA" id="ARBA00022683"/>
    </source>
</evidence>
<evidence type="ECO:0000259" key="6">
    <source>
        <dbReference type="PROSITE" id="PS51350"/>
    </source>
</evidence>
<dbReference type="NCBIfam" id="NF010352">
    <property type="entry name" value="PRK13780.1"/>
    <property type="match status" value="1"/>
</dbReference>
<dbReference type="PANTHER" id="PTHR33705:SF2">
    <property type="entry name" value="PHOSPHOCARRIER PROTEIN NPR"/>
    <property type="match status" value="1"/>
</dbReference>
<protein>
    <recommendedName>
        <fullName evidence="3">Phosphocarrier protein HPr</fullName>
    </recommendedName>
</protein>
<dbReference type="CDD" id="cd00367">
    <property type="entry name" value="PTS-HPr_like"/>
    <property type="match status" value="1"/>
</dbReference>
<evidence type="ECO:0000256" key="1">
    <source>
        <dbReference type="ARBA" id="ARBA00003681"/>
    </source>
</evidence>